<name>A0ABR9K2U6_9ACTN</name>
<feature type="compositionally biased region" description="Low complexity" evidence="1">
    <location>
        <begin position="48"/>
        <end position="58"/>
    </location>
</feature>
<comment type="caution">
    <text evidence="2">The sequence shown here is derived from an EMBL/GenBank/DDBJ whole genome shotgun (WGS) entry which is preliminary data.</text>
</comment>
<accession>A0ABR9K2U6</accession>
<proteinExistence type="predicted"/>
<evidence type="ECO:0000313" key="3">
    <source>
        <dbReference type="Proteomes" id="UP000627838"/>
    </source>
</evidence>
<protein>
    <submittedName>
        <fullName evidence="2">Uncharacterized protein</fullName>
    </submittedName>
</protein>
<feature type="region of interest" description="Disordered" evidence="1">
    <location>
        <begin position="39"/>
        <end position="58"/>
    </location>
</feature>
<organism evidence="2 3">
    <name type="scientific">Actinomadura algeriensis</name>
    <dbReference type="NCBI Taxonomy" id="1679523"/>
    <lineage>
        <taxon>Bacteria</taxon>
        <taxon>Bacillati</taxon>
        <taxon>Actinomycetota</taxon>
        <taxon>Actinomycetes</taxon>
        <taxon>Streptosporangiales</taxon>
        <taxon>Thermomonosporaceae</taxon>
        <taxon>Actinomadura</taxon>
    </lineage>
</organism>
<dbReference type="Proteomes" id="UP000627838">
    <property type="component" value="Unassembled WGS sequence"/>
</dbReference>
<evidence type="ECO:0000256" key="1">
    <source>
        <dbReference type="SAM" id="MobiDB-lite"/>
    </source>
</evidence>
<reference evidence="2 3" key="1">
    <citation type="submission" date="2020-10" db="EMBL/GenBank/DDBJ databases">
        <title>Sequencing the genomes of 1000 actinobacteria strains.</title>
        <authorList>
            <person name="Klenk H.-P."/>
        </authorList>
    </citation>
    <scope>NUCLEOTIDE SEQUENCE [LARGE SCALE GENOMIC DNA]</scope>
    <source>
        <strain evidence="2 3">DSM 46744</strain>
    </source>
</reference>
<gene>
    <name evidence="2" type="ORF">H4W34_006742</name>
</gene>
<keyword evidence="3" id="KW-1185">Reference proteome</keyword>
<sequence>MQAVADHAGLFAHRHTAPRTRPPELYLRVSERPHFREILRAAPPGPSTPRSTPTRPSPFCWAPSSPAPLLGAAAVVPLPADRITELIIRTIRPAP</sequence>
<evidence type="ECO:0000313" key="2">
    <source>
        <dbReference type="EMBL" id="MBE1536909.1"/>
    </source>
</evidence>
<dbReference type="EMBL" id="JADBDZ010000001">
    <property type="protein sequence ID" value="MBE1536909.1"/>
    <property type="molecule type" value="Genomic_DNA"/>
</dbReference>